<dbReference type="AlphaFoldDB" id="A0A1R4IG13"/>
<dbReference type="EMBL" id="FUKQ01000007">
    <property type="protein sequence ID" value="SJN18747.1"/>
    <property type="molecule type" value="Genomic_DNA"/>
</dbReference>
<keyword evidence="1" id="KW-0812">Transmembrane</keyword>
<feature type="transmembrane region" description="Helical" evidence="1">
    <location>
        <begin position="32"/>
        <end position="55"/>
    </location>
</feature>
<keyword evidence="3" id="KW-1185">Reference proteome</keyword>
<keyword evidence="1" id="KW-0472">Membrane</keyword>
<feature type="transmembrane region" description="Helical" evidence="1">
    <location>
        <begin position="106"/>
        <end position="130"/>
    </location>
</feature>
<dbReference type="STRING" id="1255658.FM114_01580"/>
<accession>A0A1R4IG13</accession>
<evidence type="ECO:0000313" key="2">
    <source>
        <dbReference type="EMBL" id="SJN18747.1"/>
    </source>
</evidence>
<feature type="transmembrane region" description="Helical" evidence="1">
    <location>
        <begin position="75"/>
        <end position="94"/>
    </location>
</feature>
<dbReference type="RefSeq" id="WP_179110547.1">
    <property type="nucleotide sequence ID" value="NZ_FUKQ01000007.1"/>
</dbReference>
<sequence>MTESNDQLFSGRTPDDLTRDAGALQQLTSTRYLPVTMAVVTSLLFGIGSTMLGIAAARTARPCPTGCPAPSGDQLALALMVVGPGVVTALTSVASILRARRGHNQAWVCAVLGCVGSVLCVLFGSLSFGIA</sequence>
<dbReference type="Proteomes" id="UP000188342">
    <property type="component" value="Unassembled WGS sequence"/>
</dbReference>
<protein>
    <submittedName>
        <fullName evidence="2">Uncharacterized protein</fullName>
    </submittedName>
</protein>
<organism evidence="2 3">
    <name type="scientific">Luteococcus japonicus LSP_Lj1</name>
    <dbReference type="NCBI Taxonomy" id="1255658"/>
    <lineage>
        <taxon>Bacteria</taxon>
        <taxon>Bacillati</taxon>
        <taxon>Actinomycetota</taxon>
        <taxon>Actinomycetes</taxon>
        <taxon>Propionibacteriales</taxon>
        <taxon>Propionibacteriaceae</taxon>
        <taxon>Luteococcus</taxon>
    </lineage>
</organism>
<evidence type="ECO:0000256" key="1">
    <source>
        <dbReference type="SAM" id="Phobius"/>
    </source>
</evidence>
<gene>
    <name evidence="2" type="ORF">FM114_01580</name>
</gene>
<keyword evidence="1" id="KW-1133">Transmembrane helix</keyword>
<name>A0A1R4IG13_9ACTN</name>
<reference evidence="2 3" key="1">
    <citation type="submission" date="2017-02" db="EMBL/GenBank/DDBJ databases">
        <authorList>
            <person name="Peterson S.W."/>
        </authorList>
    </citation>
    <scope>NUCLEOTIDE SEQUENCE [LARGE SCALE GENOMIC DNA]</scope>
    <source>
        <strain evidence="2 3">LSP_Lj1</strain>
    </source>
</reference>
<evidence type="ECO:0000313" key="3">
    <source>
        <dbReference type="Proteomes" id="UP000188342"/>
    </source>
</evidence>
<proteinExistence type="predicted"/>